<comment type="caution">
    <text evidence="1">The sequence shown here is derived from an EMBL/GenBank/DDBJ whole genome shotgun (WGS) entry which is preliminary data.</text>
</comment>
<protein>
    <recommendedName>
        <fullName evidence="3">Lipoprotein</fullName>
    </recommendedName>
</protein>
<evidence type="ECO:0000313" key="2">
    <source>
        <dbReference type="Proteomes" id="UP001225072"/>
    </source>
</evidence>
<reference evidence="1 2" key="1">
    <citation type="submission" date="2023-07" db="EMBL/GenBank/DDBJ databases">
        <title>Functional and genomic diversity of the sorghum phyllosphere microbiome.</title>
        <authorList>
            <person name="Shade A."/>
        </authorList>
    </citation>
    <scope>NUCLEOTIDE SEQUENCE [LARGE SCALE GENOMIC DNA]</scope>
    <source>
        <strain evidence="1 2">SORGH_AS_1064</strain>
    </source>
</reference>
<name>A0ABU0TM18_9FLAO</name>
<gene>
    <name evidence="1" type="ORF">QE404_003239</name>
</gene>
<dbReference type="EMBL" id="JAUTAL010000001">
    <property type="protein sequence ID" value="MDQ1098092.1"/>
    <property type="molecule type" value="Genomic_DNA"/>
</dbReference>
<accession>A0ABU0TM18</accession>
<evidence type="ECO:0000313" key="1">
    <source>
        <dbReference type="EMBL" id="MDQ1098092.1"/>
    </source>
</evidence>
<dbReference type="Proteomes" id="UP001225072">
    <property type="component" value="Unassembled WGS sequence"/>
</dbReference>
<organism evidence="1 2">
    <name type="scientific">Chryseobacterium camelliae</name>
    <dbReference type="NCBI Taxonomy" id="1265445"/>
    <lineage>
        <taxon>Bacteria</taxon>
        <taxon>Pseudomonadati</taxon>
        <taxon>Bacteroidota</taxon>
        <taxon>Flavobacteriia</taxon>
        <taxon>Flavobacteriales</taxon>
        <taxon>Weeksellaceae</taxon>
        <taxon>Chryseobacterium group</taxon>
        <taxon>Chryseobacterium</taxon>
    </lineage>
</organism>
<evidence type="ECO:0008006" key="3">
    <source>
        <dbReference type="Google" id="ProtNLM"/>
    </source>
</evidence>
<keyword evidence="2" id="KW-1185">Reference proteome</keyword>
<proteinExistence type="predicted"/>
<sequence length="110" mass="12390">MKKSDSITLLFVTGLLAACSQEKPQSKWQNEKKVYMRSDTTASYTRSHGFVPGYFWYHAFRPYGAYTNGVYRRAGYYSDAISSKSNIGRSTYKGNVTRGLLGRSGFRASS</sequence>
<dbReference type="PROSITE" id="PS51257">
    <property type="entry name" value="PROKAR_LIPOPROTEIN"/>
    <property type="match status" value="1"/>
</dbReference>
<dbReference type="RefSeq" id="WP_307452099.1">
    <property type="nucleotide sequence ID" value="NZ_JAUTAL010000001.1"/>
</dbReference>